<evidence type="ECO:0000256" key="1">
    <source>
        <dbReference type="ARBA" id="ARBA00022527"/>
    </source>
</evidence>
<dbReference type="GO" id="GO:0005524">
    <property type="term" value="F:ATP binding"/>
    <property type="evidence" value="ECO:0007669"/>
    <property type="project" value="UniProtKB-KW"/>
</dbReference>
<feature type="domain" description="Protein kinase" evidence="8">
    <location>
        <begin position="19"/>
        <end position="288"/>
    </location>
</feature>
<evidence type="ECO:0000256" key="5">
    <source>
        <dbReference type="ARBA" id="ARBA00022840"/>
    </source>
</evidence>
<accession>A0A9P1IA51</accession>
<keyword evidence="3" id="KW-0547">Nucleotide-binding</keyword>
<comment type="caution">
    <text evidence="9">The sequence shown here is derived from an EMBL/GenBank/DDBJ whole genome shotgun (WGS) entry which is preliminary data.</text>
</comment>
<keyword evidence="1" id="KW-0723">Serine/threonine-protein kinase</keyword>
<evidence type="ECO:0000256" key="7">
    <source>
        <dbReference type="SAM" id="MobiDB-lite"/>
    </source>
</evidence>
<feature type="compositionally biased region" description="Polar residues" evidence="7">
    <location>
        <begin position="306"/>
        <end position="315"/>
    </location>
</feature>
<evidence type="ECO:0000256" key="3">
    <source>
        <dbReference type="ARBA" id="ARBA00022741"/>
    </source>
</evidence>
<dbReference type="GO" id="GO:0004674">
    <property type="term" value="F:protein serine/threonine kinase activity"/>
    <property type="evidence" value="ECO:0007669"/>
    <property type="project" value="UniProtKB-KW"/>
</dbReference>
<dbReference type="EMBL" id="CANHGI010000002">
    <property type="protein sequence ID" value="CAI5441136.1"/>
    <property type="molecule type" value="Genomic_DNA"/>
</dbReference>
<evidence type="ECO:0000313" key="9">
    <source>
        <dbReference type="EMBL" id="CAI5441136.1"/>
    </source>
</evidence>
<dbReference type="Proteomes" id="UP001152747">
    <property type="component" value="Unassembled WGS sequence"/>
</dbReference>
<feature type="region of interest" description="Disordered" evidence="7">
    <location>
        <begin position="306"/>
        <end position="383"/>
    </location>
</feature>
<dbReference type="Pfam" id="PF00069">
    <property type="entry name" value="Pkinase"/>
    <property type="match status" value="1"/>
</dbReference>
<feature type="compositionally biased region" description="Polar residues" evidence="7">
    <location>
        <begin position="324"/>
        <end position="341"/>
    </location>
</feature>
<comment type="similarity">
    <text evidence="6">Belongs to the protein kinase superfamily. CK1 Ser/Thr protein kinase family.</text>
</comment>
<evidence type="ECO:0000256" key="4">
    <source>
        <dbReference type="ARBA" id="ARBA00022777"/>
    </source>
</evidence>
<reference evidence="9" key="1">
    <citation type="submission" date="2022-11" db="EMBL/GenBank/DDBJ databases">
        <authorList>
            <person name="Kikuchi T."/>
        </authorList>
    </citation>
    <scope>NUCLEOTIDE SEQUENCE</scope>
    <source>
        <strain evidence="9">PS1010</strain>
    </source>
</reference>
<proteinExistence type="inferred from homology"/>
<evidence type="ECO:0000256" key="2">
    <source>
        <dbReference type="ARBA" id="ARBA00022679"/>
    </source>
</evidence>
<protein>
    <recommendedName>
        <fullName evidence="8">Protein kinase domain-containing protein</fullName>
    </recommendedName>
</protein>
<sequence>MEDNGTIEIPKGKLVGCNWLVVKKLGEGGCGSVYLVKSLEDDSEAAMKCESNFASGGCVLKLEVAILKKLANKKHVAQLLGAARVTQYSYVVMTLLGESMNKIVKRLNRAVTVSTQCRIAANMLFCMKQIHDIGFIHRDLKPANMALGKKGTSECRFFHILDFGLARQYAVPSNNDPNRMKMRRPRDRALFRGTTRYCSIRMHDRAEQGRVDDLWSMIYLLAELRGPLPWATQSDKRIVGEMKRLHTDEVILQNSPTEFLEIAAHLRTLTYFHRPDYFKIYMLIMAVMEKGRFEWDDPFDWEFGTTTKSLTPNKTRTPRKLTGPSPNRSTMSKEMTNQSKETTNKSKENASTPAKGESFSKEKMSTEIVGSNPSKEKEEYTPVDKERKAEMMIVLPFDPDFFQQDPIGF</sequence>
<dbReference type="InterPro" id="IPR050235">
    <property type="entry name" value="CK1_Ser-Thr_kinase"/>
</dbReference>
<dbReference type="InterPro" id="IPR011009">
    <property type="entry name" value="Kinase-like_dom_sf"/>
</dbReference>
<organism evidence="9 10">
    <name type="scientific">Caenorhabditis angaria</name>
    <dbReference type="NCBI Taxonomy" id="860376"/>
    <lineage>
        <taxon>Eukaryota</taxon>
        <taxon>Metazoa</taxon>
        <taxon>Ecdysozoa</taxon>
        <taxon>Nematoda</taxon>
        <taxon>Chromadorea</taxon>
        <taxon>Rhabditida</taxon>
        <taxon>Rhabditina</taxon>
        <taxon>Rhabditomorpha</taxon>
        <taxon>Rhabditoidea</taxon>
        <taxon>Rhabditidae</taxon>
        <taxon>Peloderinae</taxon>
        <taxon>Caenorhabditis</taxon>
    </lineage>
</organism>
<name>A0A9P1IA51_9PELO</name>
<dbReference type="FunFam" id="3.30.200.20:FF:000358">
    <property type="entry name" value="Tau tubulin kinase 2b"/>
    <property type="match status" value="1"/>
</dbReference>
<dbReference type="InterPro" id="IPR000719">
    <property type="entry name" value="Prot_kinase_dom"/>
</dbReference>
<dbReference type="PROSITE" id="PS50011">
    <property type="entry name" value="PROTEIN_KINASE_DOM"/>
    <property type="match status" value="1"/>
</dbReference>
<dbReference type="AlphaFoldDB" id="A0A9P1IA51"/>
<keyword evidence="10" id="KW-1185">Reference proteome</keyword>
<gene>
    <name evidence="9" type="ORF">CAMP_LOCUS3773</name>
</gene>
<evidence type="ECO:0000259" key="8">
    <source>
        <dbReference type="PROSITE" id="PS50011"/>
    </source>
</evidence>
<feature type="compositionally biased region" description="Basic and acidic residues" evidence="7">
    <location>
        <begin position="374"/>
        <end position="383"/>
    </location>
</feature>
<keyword evidence="5" id="KW-0067">ATP-binding</keyword>
<evidence type="ECO:0000313" key="10">
    <source>
        <dbReference type="Proteomes" id="UP001152747"/>
    </source>
</evidence>
<dbReference type="SMART" id="SM00220">
    <property type="entry name" value="S_TKc"/>
    <property type="match status" value="1"/>
</dbReference>
<keyword evidence="4" id="KW-0418">Kinase</keyword>
<dbReference type="FunFam" id="1.10.510.10:FF:001001">
    <property type="entry name" value="Putative serine/threonine-protein kinase K06H7.1"/>
    <property type="match status" value="1"/>
</dbReference>
<dbReference type="GO" id="GO:0015630">
    <property type="term" value="C:microtubule cytoskeleton"/>
    <property type="evidence" value="ECO:0007669"/>
    <property type="project" value="UniProtKB-ARBA"/>
</dbReference>
<evidence type="ECO:0000256" key="6">
    <source>
        <dbReference type="ARBA" id="ARBA00061588"/>
    </source>
</evidence>
<keyword evidence="2" id="KW-0808">Transferase</keyword>
<dbReference type="Gene3D" id="1.10.510.10">
    <property type="entry name" value="Transferase(Phosphotransferase) domain 1"/>
    <property type="match status" value="1"/>
</dbReference>
<dbReference type="PANTHER" id="PTHR11909">
    <property type="entry name" value="CASEIN KINASE-RELATED"/>
    <property type="match status" value="1"/>
</dbReference>
<dbReference type="SUPFAM" id="SSF56112">
    <property type="entry name" value="Protein kinase-like (PK-like)"/>
    <property type="match status" value="1"/>
</dbReference>
<dbReference type="OrthoDB" id="5979581at2759"/>